<proteinExistence type="inferred from homology"/>
<keyword evidence="10" id="KW-1185">Reference proteome</keyword>
<dbReference type="PANTHER" id="PTHR34296:SF2">
    <property type="entry name" value="ABC TRANSPORTER GUANOSINE-BINDING PROTEIN NUPN"/>
    <property type="match status" value="1"/>
</dbReference>
<dbReference type="GO" id="GO:0005886">
    <property type="term" value="C:plasma membrane"/>
    <property type="evidence" value="ECO:0007669"/>
    <property type="project" value="UniProtKB-SubCell"/>
</dbReference>
<evidence type="ECO:0000256" key="1">
    <source>
        <dbReference type="ARBA" id="ARBA00004193"/>
    </source>
</evidence>
<dbReference type="Pfam" id="PF02608">
    <property type="entry name" value="Bmp"/>
    <property type="match status" value="1"/>
</dbReference>
<evidence type="ECO:0000256" key="6">
    <source>
        <dbReference type="ARBA" id="ARBA00023288"/>
    </source>
</evidence>
<keyword evidence="3" id="KW-1003">Cell membrane</keyword>
<gene>
    <name evidence="9" type="ORF">GCM10008957_09200</name>
</gene>
<protein>
    <submittedName>
        <fullName evidence="9">Membrane protein</fullName>
    </submittedName>
</protein>
<reference evidence="9" key="1">
    <citation type="journal article" date="2014" name="Int. J. Syst. Evol. Microbiol.">
        <title>Complete genome sequence of Corynebacterium casei LMG S-19264T (=DSM 44701T), isolated from a smear-ripened cheese.</title>
        <authorList>
            <consortium name="US DOE Joint Genome Institute (JGI-PGF)"/>
            <person name="Walter F."/>
            <person name="Albersmeier A."/>
            <person name="Kalinowski J."/>
            <person name="Ruckert C."/>
        </authorList>
    </citation>
    <scope>NUCLEOTIDE SEQUENCE</scope>
    <source>
        <strain evidence="9">JCM 31311</strain>
    </source>
</reference>
<dbReference type="SUPFAM" id="SSF53822">
    <property type="entry name" value="Periplasmic binding protein-like I"/>
    <property type="match status" value="1"/>
</dbReference>
<feature type="domain" description="ABC transporter substrate-binding protein PnrA-like" evidence="8">
    <location>
        <begin position="31"/>
        <end position="235"/>
    </location>
</feature>
<dbReference type="InterPro" id="IPR050957">
    <property type="entry name" value="BMP_lipoprotein"/>
</dbReference>
<dbReference type="PANTHER" id="PTHR34296">
    <property type="entry name" value="TRANSCRIPTIONAL ACTIVATOR PROTEIN MED"/>
    <property type="match status" value="1"/>
</dbReference>
<dbReference type="InterPro" id="IPR028082">
    <property type="entry name" value="Peripla_BP_I"/>
</dbReference>
<evidence type="ECO:0000256" key="5">
    <source>
        <dbReference type="ARBA" id="ARBA00023136"/>
    </source>
</evidence>
<feature type="signal peptide" evidence="7">
    <location>
        <begin position="1"/>
        <end position="24"/>
    </location>
</feature>
<sequence length="376" mass="39090">MTAPRLLTAALLLSLSLAGSLGLAQSGALTVGMALDSGGKNDRSFNQAAWEGAQRAAKDLGVSVKLFEPKTDAKGNATRGAEPLAKGGANLVIGVGFANKDSIVAAAQKYPSAKFAVVDDLPTGANTAGLRFREQEGSFLVGYIAAVTSRTGVVGFVGGQDVPIIHKFQAGYTAGVKFICPSCKVVAAYTGTTPTAWNDPVTARKLAAGMQAKGADVIFAAAGGSGAGVVEQVNSSQCLKAKALPAGVTFKPNLFAKMPVSMAYEKACAGDTRPAFFIGVDSDQNYLGDDDKNPATLNHGLTSMVKRVDNAVYSIIRDVKKGKPWRAGDQSFGLQNDGVSYALDEYNRSLISTDLQATLKTVTRLIVFGTVKVPTQ</sequence>
<dbReference type="RefSeq" id="WP_189088332.1">
    <property type="nucleotide sequence ID" value="NZ_BMQL01000003.1"/>
</dbReference>
<dbReference type="EMBL" id="BMQL01000003">
    <property type="protein sequence ID" value="GGQ98882.1"/>
    <property type="molecule type" value="Genomic_DNA"/>
</dbReference>
<dbReference type="CDD" id="cd06354">
    <property type="entry name" value="PBP1_PrnA-like"/>
    <property type="match status" value="1"/>
</dbReference>
<dbReference type="Gene3D" id="3.40.50.2300">
    <property type="match status" value="2"/>
</dbReference>
<comment type="caution">
    <text evidence="9">The sequence shown here is derived from an EMBL/GenBank/DDBJ whole genome shotgun (WGS) entry which is preliminary data.</text>
</comment>
<reference evidence="9" key="2">
    <citation type="submission" date="2020-09" db="EMBL/GenBank/DDBJ databases">
        <authorList>
            <person name="Sun Q."/>
            <person name="Ohkuma M."/>
        </authorList>
    </citation>
    <scope>NUCLEOTIDE SEQUENCE</scope>
    <source>
        <strain evidence="9">JCM 31311</strain>
    </source>
</reference>
<accession>A0A918BYQ7</accession>
<name>A0A918BYQ7_9DEIO</name>
<evidence type="ECO:0000259" key="8">
    <source>
        <dbReference type="Pfam" id="PF02608"/>
    </source>
</evidence>
<evidence type="ECO:0000256" key="2">
    <source>
        <dbReference type="ARBA" id="ARBA00008610"/>
    </source>
</evidence>
<keyword evidence="5" id="KW-0472">Membrane</keyword>
<evidence type="ECO:0000256" key="4">
    <source>
        <dbReference type="ARBA" id="ARBA00022729"/>
    </source>
</evidence>
<organism evidence="9 10">
    <name type="scientific">Deinococcus ruber</name>
    <dbReference type="NCBI Taxonomy" id="1848197"/>
    <lineage>
        <taxon>Bacteria</taxon>
        <taxon>Thermotogati</taxon>
        <taxon>Deinococcota</taxon>
        <taxon>Deinococci</taxon>
        <taxon>Deinococcales</taxon>
        <taxon>Deinococcaceae</taxon>
        <taxon>Deinococcus</taxon>
    </lineage>
</organism>
<dbReference type="InterPro" id="IPR003760">
    <property type="entry name" value="PnrA-like"/>
</dbReference>
<evidence type="ECO:0000313" key="10">
    <source>
        <dbReference type="Proteomes" id="UP000603865"/>
    </source>
</evidence>
<feature type="chain" id="PRO_5037433436" evidence="7">
    <location>
        <begin position="25"/>
        <end position="376"/>
    </location>
</feature>
<evidence type="ECO:0000256" key="7">
    <source>
        <dbReference type="SAM" id="SignalP"/>
    </source>
</evidence>
<keyword evidence="6" id="KW-0449">Lipoprotein</keyword>
<keyword evidence="4 7" id="KW-0732">Signal</keyword>
<dbReference type="AlphaFoldDB" id="A0A918BYQ7"/>
<comment type="subcellular location">
    <subcellularLocation>
        <location evidence="1">Cell membrane</location>
        <topology evidence="1">Lipid-anchor</topology>
    </subcellularLocation>
</comment>
<dbReference type="Proteomes" id="UP000603865">
    <property type="component" value="Unassembled WGS sequence"/>
</dbReference>
<evidence type="ECO:0000313" key="9">
    <source>
        <dbReference type="EMBL" id="GGQ98882.1"/>
    </source>
</evidence>
<comment type="similarity">
    <text evidence="2">Belongs to the BMP lipoprotein family.</text>
</comment>
<evidence type="ECO:0000256" key="3">
    <source>
        <dbReference type="ARBA" id="ARBA00022475"/>
    </source>
</evidence>